<dbReference type="EMBL" id="CP070969">
    <property type="protein sequence ID" value="QSF44915.1"/>
    <property type="molecule type" value="Genomic_DNA"/>
</dbReference>
<organism evidence="1 2">
    <name type="scientific">Paenibacillus tianjinensis</name>
    <dbReference type="NCBI Taxonomy" id="2810347"/>
    <lineage>
        <taxon>Bacteria</taxon>
        <taxon>Bacillati</taxon>
        <taxon>Bacillota</taxon>
        <taxon>Bacilli</taxon>
        <taxon>Bacillales</taxon>
        <taxon>Paenibacillaceae</taxon>
        <taxon>Paenibacillus</taxon>
    </lineage>
</organism>
<evidence type="ECO:0000313" key="1">
    <source>
        <dbReference type="EMBL" id="QSF44915.1"/>
    </source>
</evidence>
<name>A0ABX7L9R4_9BACL</name>
<accession>A0ABX7L9R4</accession>
<dbReference type="RefSeq" id="WP_206102428.1">
    <property type="nucleotide sequence ID" value="NZ_CP070969.1"/>
</dbReference>
<protein>
    <submittedName>
        <fullName evidence="1">Uncharacterized protein</fullName>
    </submittedName>
</protein>
<dbReference type="Proteomes" id="UP000663452">
    <property type="component" value="Chromosome"/>
</dbReference>
<evidence type="ECO:0000313" key="2">
    <source>
        <dbReference type="Proteomes" id="UP000663452"/>
    </source>
</evidence>
<keyword evidence="2" id="KW-1185">Reference proteome</keyword>
<reference evidence="1 2" key="1">
    <citation type="submission" date="2021-02" db="EMBL/GenBank/DDBJ databases">
        <title>Paenibacillus tianjinensis sp. nov.</title>
        <authorList>
            <person name="Liu H."/>
        </authorList>
    </citation>
    <scope>NUCLEOTIDE SEQUENCE [LARGE SCALE GENOMIC DNA]</scope>
    <source>
        <strain evidence="1 2">TB2019</strain>
    </source>
</reference>
<sequence>MLENIYTTYCATACEYKNQAFAVCNGLRRSYFRLEQHSGKLTDPNALIDGD</sequence>
<proteinExistence type="predicted"/>
<gene>
    <name evidence="1" type="ORF">JRJ22_27880</name>
</gene>